<gene>
    <name evidence="2" type="ORF">D9619_004880</name>
</gene>
<evidence type="ECO:0000313" key="2">
    <source>
        <dbReference type="EMBL" id="KAF5327075.1"/>
    </source>
</evidence>
<dbReference type="AlphaFoldDB" id="A0A8H5BPP5"/>
<keyword evidence="3" id="KW-1185">Reference proteome</keyword>
<feature type="domain" description="F-box" evidence="1">
    <location>
        <begin position="16"/>
        <end position="48"/>
    </location>
</feature>
<dbReference type="InterPro" id="IPR001810">
    <property type="entry name" value="F-box_dom"/>
</dbReference>
<proteinExistence type="predicted"/>
<sequence>MLIPPPTAEDRQPVPSRLPPELWLLVIQNTKYIHTLLALALCCSSFRDETQRNLFYHPRISESTAAQQYRFIHTITTSPPRLGLLIRVYEHKHGRENPGVPGGTHREVRAALRAMRNLKQLSLTKARTISLRVLDGCRFKLDVFEYGRPRREDLDVLPHFLATQPTLQHLALNGRCPSPGDRQR</sequence>
<dbReference type="EMBL" id="JAACJJ010000014">
    <property type="protein sequence ID" value="KAF5327075.1"/>
    <property type="molecule type" value="Genomic_DNA"/>
</dbReference>
<protein>
    <recommendedName>
        <fullName evidence="1">F-box domain-containing protein</fullName>
    </recommendedName>
</protein>
<dbReference type="Pfam" id="PF00646">
    <property type="entry name" value="F-box"/>
    <property type="match status" value="1"/>
</dbReference>
<evidence type="ECO:0000259" key="1">
    <source>
        <dbReference type="Pfam" id="PF00646"/>
    </source>
</evidence>
<dbReference type="Proteomes" id="UP000567179">
    <property type="component" value="Unassembled WGS sequence"/>
</dbReference>
<name>A0A8H5BPP5_9AGAR</name>
<accession>A0A8H5BPP5</accession>
<evidence type="ECO:0000313" key="3">
    <source>
        <dbReference type="Proteomes" id="UP000567179"/>
    </source>
</evidence>
<organism evidence="2 3">
    <name type="scientific">Psilocybe cf. subviscida</name>
    <dbReference type="NCBI Taxonomy" id="2480587"/>
    <lineage>
        <taxon>Eukaryota</taxon>
        <taxon>Fungi</taxon>
        <taxon>Dikarya</taxon>
        <taxon>Basidiomycota</taxon>
        <taxon>Agaricomycotina</taxon>
        <taxon>Agaricomycetes</taxon>
        <taxon>Agaricomycetidae</taxon>
        <taxon>Agaricales</taxon>
        <taxon>Agaricineae</taxon>
        <taxon>Strophariaceae</taxon>
        <taxon>Psilocybe</taxon>
    </lineage>
</organism>
<reference evidence="2 3" key="1">
    <citation type="journal article" date="2020" name="ISME J.">
        <title>Uncovering the hidden diversity of litter-decomposition mechanisms in mushroom-forming fungi.</title>
        <authorList>
            <person name="Floudas D."/>
            <person name="Bentzer J."/>
            <person name="Ahren D."/>
            <person name="Johansson T."/>
            <person name="Persson P."/>
            <person name="Tunlid A."/>
        </authorList>
    </citation>
    <scope>NUCLEOTIDE SEQUENCE [LARGE SCALE GENOMIC DNA]</scope>
    <source>
        <strain evidence="2 3">CBS 101986</strain>
    </source>
</reference>
<comment type="caution">
    <text evidence="2">The sequence shown here is derived from an EMBL/GenBank/DDBJ whole genome shotgun (WGS) entry which is preliminary data.</text>
</comment>